<feature type="domain" description="UspA" evidence="2">
    <location>
        <begin position="19"/>
        <end position="85"/>
    </location>
</feature>
<dbReference type="PANTHER" id="PTHR46553">
    <property type="entry name" value="ADENINE NUCLEOTIDE ALPHA HYDROLASES-LIKE SUPERFAMILY PROTEIN"/>
    <property type="match status" value="1"/>
</dbReference>
<protein>
    <submittedName>
        <fullName evidence="3">Universal stress protein</fullName>
    </submittedName>
</protein>
<dbReference type="InterPro" id="IPR006016">
    <property type="entry name" value="UspA"/>
</dbReference>
<dbReference type="Pfam" id="PF00582">
    <property type="entry name" value="Usp"/>
    <property type="match status" value="1"/>
</dbReference>
<dbReference type="InterPro" id="IPR006015">
    <property type="entry name" value="Universal_stress_UspA"/>
</dbReference>
<accession>A0ABU4C633</accession>
<evidence type="ECO:0000256" key="1">
    <source>
        <dbReference type="ARBA" id="ARBA00008791"/>
    </source>
</evidence>
<evidence type="ECO:0000259" key="2">
    <source>
        <dbReference type="Pfam" id="PF00582"/>
    </source>
</evidence>
<evidence type="ECO:0000313" key="4">
    <source>
        <dbReference type="Proteomes" id="UP001185737"/>
    </source>
</evidence>
<dbReference type="RefSeq" id="WP_317567283.1">
    <property type="nucleotide sequence ID" value="NZ_JAWLKA010000001.1"/>
</dbReference>
<dbReference type="PANTHER" id="PTHR46553:SF3">
    <property type="entry name" value="ADENINE NUCLEOTIDE ALPHA HYDROLASES-LIKE SUPERFAMILY PROTEIN"/>
    <property type="match status" value="1"/>
</dbReference>
<proteinExistence type="inferred from homology"/>
<dbReference type="PRINTS" id="PR01438">
    <property type="entry name" value="UNVRSLSTRESS"/>
</dbReference>
<reference evidence="3 4" key="1">
    <citation type="submission" date="2023-10" db="EMBL/GenBank/DDBJ databases">
        <title>Development of a sustainable strategy for remediation of hydrocarbon-contaminated territories based on the waste exchange concept.</title>
        <authorList>
            <person name="Krivoruchko A."/>
        </authorList>
    </citation>
    <scope>NUCLEOTIDE SEQUENCE [LARGE SCALE GENOMIC DNA]</scope>
    <source>
        <strain evidence="3 4">IEGM 60</strain>
    </source>
</reference>
<sequence>MRSRPVNGSVAVLAESLAGLAERYPDVAVREIVESGGVGEVLLRWCVDAQLLVAGSHGHGALGRAVLGSTSRDMLHRARCPVMISKVHCDTDTVPDQVVEFGDRYTANVPVRWCNLPRRRR</sequence>
<dbReference type="EMBL" id="JAWLKA010000001">
    <property type="protein sequence ID" value="MDV6278997.1"/>
    <property type="molecule type" value="Genomic_DNA"/>
</dbReference>
<keyword evidence="4" id="KW-1185">Reference proteome</keyword>
<evidence type="ECO:0000313" key="3">
    <source>
        <dbReference type="EMBL" id="MDV6278997.1"/>
    </source>
</evidence>
<dbReference type="InterPro" id="IPR014729">
    <property type="entry name" value="Rossmann-like_a/b/a_fold"/>
</dbReference>
<comment type="similarity">
    <text evidence="1">Belongs to the universal stress protein A family.</text>
</comment>
<comment type="caution">
    <text evidence="3">The sequence shown here is derived from an EMBL/GenBank/DDBJ whole genome shotgun (WGS) entry which is preliminary data.</text>
</comment>
<dbReference type="Proteomes" id="UP001185737">
    <property type="component" value="Unassembled WGS sequence"/>
</dbReference>
<dbReference type="Gene3D" id="3.40.50.620">
    <property type="entry name" value="HUPs"/>
    <property type="match status" value="1"/>
</dbReference>
<name>A0ABU4C633_RHOJO</name>
<gene>
    <name evidence="3" type="ORF">R3Q59_00515</name>
</gene>
<organism evidence="3 4">
    <name type="scientific">Rhodococcus jostii</name>
    <dbReference type="NCBI Taxonomy" id="132919"/>
    <lineage>
        <taxon>Bacteria</taxon>
        <taxon>Bacillati</taxon>
        <taxon>Actinomycetota</taxon>
        <taxon>Actinomycetes</taxon>
        <taxon>Mycobacteriales</taxon>
        <taxon>Nocardiaceae</taxon>
        <taxon>Rhodococcus</taxon>
    </lineage>
</organism>
<dbReference type="SUPFAM" id="SSF52402">
    <property type="entry name" value="Adenine nucleotide alpha hydrolases-like"/>
    <property type="match status" value="1"/>
</dbReference>